<feature type="transmembrane region" description="Helical" evidence="1">
    <location>
        <begin position="6"/>
        <end position="31"/>
    </location>
</feature>
<keyword evidence="1" id="KW-0472">Membrane</keyword>
<proteinExistence type="predicted"/>
<accession>A0A4R1Y394</accession>
<dbReference type="EMBL" id="SLVJ01000001">
    <property type="protein sequence ID" value="TCM71046.1"/>
    <property type="molecule type" value="Genomic_DNA"/>
</dbReference>
<evidence type="ECO:0000313" key="3">
    <source>
        <dbReference type="Proteomes" id="UP000294963"/>
    </source>
</evidence>
<protein>
    <recommendedName>
        <fullName evidence="4">Cardiolipin synthase N-terminal domain-containing protein</fullName>
    </recommendedName>
</protein>
<dbReference type="Proteomes" id="UP000294963">
    <property type="component" value="Unassembled WGS sequence"/>
</dbReference>
<feature type="transmembrane region" description="Helical" evidence="1">
    <location>
        <begin position="38"/>
        <end position="57"/>
    </location>
</feature>
<dbReference type="PIRSF" id="PIRSF030959">
    <property type="entry name" value="UCP030959"/>
    <property type="match status" value="1"/>
</dbReference>
<reference evidence="2 3" key="1">
    <citation type="submission" date="2019-03" db="EMBL/GenBank/DDBJ databases">
        <title>Genomic analyses of the natural microbiome of Caenorhabditis elegans.</title>
        <authorList>
            <person name="Samuel B."/>
        </authorList>
    </citation>
    <scope>NUCLEOTIDE SEQUENCE [LARGE SCALE GENOMIC DNA]</scope>
    <source>
        <strain evidence="2 3">JUb89</strain>
    </source>
</reference>
<gene>
    <name evidence="2" type="ORF">EC844_101327</name>
</gene>
<evidence type="ECO:0000313" key="2">
    <source>
        <dbReference type="EMBL" id="TCM71046.1"/>
    </source>
</evidence>
<dbReference type="OrthoDB" id="7559170at2"/>
<keyword evidence="1" id="KW-0812">Transmembrane</keyword>
<dbReference type="AlphaFoldDB" id="A0A4R1Y394"/>
<name>A0A4R1Y394_ACICA</name>
<evidence type="ECO:0008006" key="4">
    <source>
        <dbReference type="Google" id="ProtNLM"/>
    </source>
</evidence>
<keyword evidence="3" id="KW-1185">Reference proteome</keyword>
<sequence length="264" mass="30452">MDGLGWYFQYFSIFGVGVHVLIAVFFAIHAIRHGRPFFWLWILFVFPFLGSVVYFIAEYLPQSRMPDQANALGRRMRHVLQPHRELNKAKEDYQNIPSVDNAVLYADYLTAAGKATEAIAVLEQKLHGIYQHDPAILEQLAMAFLQDQQAEKVLATTALIKRTTADYKVEDIALLRALSQHELGHQDLAQQEFLIAIRSKNVANLAEYALWAIQTQQTELSHDIYAEMQKSWAMWTQYARKMHKPIFKQVEKALKRMDKIASKT</sequence>
<evidence type="ECO:0000256" key="1">
    <source>
        <dbReference type="SAM" id="Phobius"/>
    </source>
</evidence>
<keyword evidence="1" id="KW-1133">Transmembrane helix</keyword>
<comment type="caution">
    <text evidence="2">The sequence shown here is derived from an EMBL/GenBank/DDBJ whole genome shotgun (WGS) entry which is preliminary data.</text>
</comment>
<dbReference type="InterPro" id="IPR014562">
    <property type="entry name" value="UCP030959_TPR_rpt-cont"/>
</dbReference>
<organism evidence="2 3">
    <name type="scientific">Acinetobacter calcoaceticus</name>
    <dbReference type="NCBI Taxonomy" id="471"/>
    <lineage>
        <taxon>Bacteria</taxon>
        <taxon>Pseudomonadati</taxon>
        <taxon>Pseudomonadota</taxon>
        <taxon>Gammaproteobacteria</taxon>
        <taxon>Moraxellales</taxon>
        <taxon>Moraxellaceae</taxon>
        <taxon>Acinetobacter</taxon>
        <taxon>Acinetobacter calcoaceticus/baumannii complex</taxon>
    </lineage>
</organism>